<feature type="coiled-coil region" evidence="5">
    <location>
        <begin position="100"/>
        <end position="157"/>
    </location>
</feature>
<name>A0A1M5SU32_9FIRM</name>
<evidence type="ECO:0000259" key="6">
    <source>
        <dbReference type="PROSITE" id="PS50937"/>
    </source>
</evidence>
<dbReference type="SMART" id="SM00422">
    <property type="entry name" value="HTH_MERR"/>
    <property type="match status" value="1"/>
</dbReference>
<feature type="domain" description="HTH merR-type" evidence="6">
    <location>
        <begin position="1"/>
        <end position="69"/>
    </location>
</feature>
<sequence>MYTINEVAERLNLNSQTLRKWENDFELKIPRNDMGHRYYTDREIEILENIKIWKEKGATKKIINEYLGKTDKFKEQKEQALDLITLNKLTGKEIKELMSRHIAEILIEREEKLKEEFKKELEQIFEQQQYKTTEKVIKQVKAENQKLMNYIAKIREEDKNKKGFWKKLFYK</sequence>
<keyword evidence="4" id="KW-0804">Transcription</keyword>
<keyword evidence="2" id="KW-0805">Transcription regulation</keyword>
<dbReference type="Proteomes" id="UP000242520">
    <property type="component" value="Unassembled WGS sequence"/>
</dbReference>
<dbReference type="SUPFAM" id="SSF46955">
    <property type="entry name" value="Putative DNA-binding domain"/>
    <property type="match status" value="1"/>
</dbReference>
<gene>
    <name evidence="7" type="ORF">SAMN02744040_01907</name>
</gene>
<evidence type="ECO:0000256" key="4">
    <source>
        <dbReference type="ARBA" id="ARBA00023163"/>
    </source>
</evidence>
<protein>
    <submittedName>
        <fullName evidence="7">DNA-binding transcriptional regulator, MerR family</fullName>
    </submittedName>
</protein>
<dbReference type="OrthoDB" id="9811174at2"/>
<organism evidence="7 8">
    <name type="scientific">Tepidibacter thalassicus DSM 15285</name>
    <dbReference type="NCBI Taxonomy" id="1123350"/>
    <lineage>
        <taxon>Bacteria</taxon>
        <taxon>Bacillati</taxon>
        <taxon>Bacillota</taxon>
        <taxon>Clostridia</taxon>
        <taxon>Peptostreptococcales</taxon>
        <taxon>Peptostreptococcaceae</taxon>
        <taxon>Tepidibacter</taxon>
    </lineage>
</organism>
<evidence type="ECO:0000256" key="2">
    <source>
        <dbReference type="ARBA" id="ARBA00023015"/>
    </source>
</evidence>
<keyword evidence="3 7" id="KW-0238">DNA-binding</keyword>
<keyword evidence="5" id="KW-0175">Coiled coil</keyword>
<dbReference type="RefSeq" id="WP_072725882.1">
    <property type="nucleotide sequence ID" value="NZ_FQXH01000024.1"/>
</dbReference>
<dbReference type="AlphaFoldDB" id="A0A1M5SU32"/>
<evidence type="ECO:0000313" key="8">
    <source>
        <dbReference type="Proteomes" id="UP000242520"/>
    </source>
</evidence>
<dbReference type="PROSITE" id="PS50937">
    <property type="entry name" value="HTH_MERR_2"/>
    <property type="match status" value="1"/>
</dbReference>
<dbReference type="GO" id="GO:0003677">
    <property type="term" value="F:DNA binding"/>
    <property type="evidence" value="ECO:0007669"/>
    <property type="project" value="UniProtKB-KW"/>
</dbReference>
<dbReference type="Gene3D" id="1.10.1660.10">
    <property type="match status" value="1"/>
</dbReference>
<dbReference type="PANTHER" id="PTHR30204:SF69">
    <property type="entry name" value="MERR-FAMILY TRANSCRIPTIONAL REGULATOR"/>
    <property type="match status" value="1"/>
</dbReference>
<evidence type="ECO:0000256" key="5">
    <source>
        <dbReference type="SAM" id="Coils"/>
    </source>
</evidence>
<dbReference type="Pfam" id="PF13411">
    <property type="entry name" value="MerR_1"/>
    <property type="match status" value="1"/>
</dbReference>
<dbReference type="PANTHER" id="PTHR30204">
    <property type="entry name" value="REDOX-CYCLING DRUG-SENSING TRANSCRIPTIONAL ACTIVATOR SOXR"/>
    <property type="match status" value="1"/>
</dbReference>
<reference evidence="8" key="1">
    <citation type="submission" date="2016-11" db="EMBL/GenBank/DDBJ databases">
        <authorList>
            <person name="Varghese N."/>
            <person name="Submissions S."/>
        </authorList>
    </citation>
    <scope>NUCLEOTIDE SEQUENCE [LARGE SCALE GENOMIC DNA]</scope>
    <source>
        <strain evidence="8">DSM 15285</strain>
    </source>
</reference>
<dbReference type="InterPro" id="IPR000551">
    <property type="entry name" value="MerR-type_HTH_dom"/>
</dbReference>
<dbReference type="STRING" id="1123350.SAMN02744040_01907"/>
<keyword evidence="1" id="KW-0678">Repressor</keyword>
<dbReference type="GO" id="GO:0003700">
    <property type="term" value="F:DNA-binding transcription factor activity"/>
    <property type="evidence" value="ECO:0007669"/>
    <property type="project" value="InterPro"/>
</dbReference>
<dbReference type="InterPro" id="IPR047057">
    <property type="entry name" value="MerR_fam"/>
</dbReference>
<proteinExistence type="predicted"/>
<accession>A0A1M5SU32</accession>
<keyword evidence="8" id="KW-1185">Reference proteome</keyword>
<evidence type="ECO:0000256" key="1">
    <source>
        <dbReference type="ARBA" id="ARBA00022491"/>
    </source>
</evidence>
<evidence type="ECO:0000256" key="3">
    <source>
        <dbReference type="ARBA" id="ARBA00023125"/>
    </source>
</evidence>
<dbReference type="InterPro" id="IPR009061">
    <property type="entry name" value="DNA-bd_dom_put_sf"/>
</dbReference>
<evidence type="ECO:0000313" key="7">
    <source>
        <dbReference type="EMBL" id="SHH42014.1"/>
    </source>
</evidence>
<dbReference type="EMBL" id="FQXH01000024">
    <property type="protein sequence ID" value="SHH42014.1"/>
    <property type="molecule type" value="Genomic_DNA"/>
</dbReference>